<dbReference type="RefSeq" id="WP_073007165.1">
    <property type="nucleotide sequence ID" value="NZ_FQXD01000005.1"/>
</dbReference>
<dbReference type="PANTHER" id="PTHR43441:SF3">
    <property type="entry name" value="ACETYLTRANSFERASE"/>
    <property type="match status" value="1"/>
</dbReference>
<dbReference type="EMBL" id="FQXD01000005">
    <property type="protein sequence ID" value="SHH28607.1"/>
    <property type="molecule type" value="Genomic_DNA"/>
</dbReference>
<reference evidence="3" key="1">
    <citation type="submission" date="2016-11" db="EMBL/GenBank/DDBJ databases">
        <authorList>
            <person name="Varghese N."/>
            <person name="Submissions S."/>
        </authorList>
    </citation>
    <scope>NUCLEOTIDE SEQUENCE [LARGE SCALE GENOMIC DNA]</scope>
    <source>
        <strain evidence="3">CGMCC 1.6496</strain>
    </source>
</reference>
<sequence length="187" mass="21862">MSNPLLKEFPHEIHTERLLLRLPLPGDGKAVYEAVQYSRRELKQWLPFAQKEQTLEETEVNVREAQIQFLQREDLRFHIFDKHSKVFLGCTGLHRIDWSIPKFEIGYWVDTRHQGKGIISEAVKALTTFAFEELGANRVEIRCDEKNERSRAIPEKLGFSLEGIHYHDEKSVDGINLRNTCVYAKLE</sequence>
<dbReference type="InterPro" id="IPR016181">
    <property type="entry name" value="Acyl_CoA_acyltransferase"/>
</dbReference>
<dbReference type="Gene3D" id="3.40.630.30">
    <property type="match status" value="1"/>
</dbReference>
<protein>
    <submittedName>
        <fullName evidence="2">Protein N-acetyltransferase, RimJ/RimL family</fullName>
    </submittedName>
</protein>
<name>A0A1M5RQN2_9BACI</name>
<dbReference type="Proteomes" id="UP000184079">
    <property type="component" value="Unassembled WGS sequence"/>
</dbReference>
<evidence type="ECO:0000313" key="2">
    <source>
        <dbReference type="EMBL" id="SHH28607.1"/>
    </source>
</evidence>
<dbReference type="OrthoDB" id="9799321at2"/>
<proteinExistence type="predicted"/>
<dbReference type="AlphaFoldDB" id="A0A1M5RQN2"/>
<dbReference type="InterPro" id="IPR051908">
    <property type="entry name" value="Ribosomal_N-acetyltransferase"/>
</dbReference>
<evidence type="ECO:0000313" key="3">
    <source>
        <dbReference type="Proteomes" id="UP000184079"/>
    </source>
</evidence>
<dbReference type="PROSITE" id="PS51186">
    <property type="entry name" value="GNAT"/>
    <property type="match status" value="1"/>
</dbReference>
<gene>
    <name evidence="2" type="ORF">SAMN05421807_105250</name>
</gene>
<evidence type="ECO:0000259" key="1">
    <source>
        <dbReference type="PROSITE" id="PS51186"/>
    </source>
</evidence>
<keyword evidence="2" id="KW-0808">Transferase</keyword>
<dbReference type="GO" id="GO:0005737">
    <property type="term" value="C:cytoplasm"/>
    <property type="evidence" value="ECO:0007669"/>
    <property type="project" value="TreeGrafter"/>
</dbReference>
<dbReference type="SUPFAM" id="SSF55729">
    <property type="entry name" value="Acyl-CoA N-acyltransferases (Nat)"/>
    <property type="match status" value="1"/>
</dbReference>
<dbReference type="InterPro" id="IPR000182">
    <property type="entry name" value="GNAT_dom"/>
</dbReference>
<dbReference type="GO" id="GO:1990189">
    <property type="term" value="F:protein N-terminal-serine acetyltransferase activity"/>
    <property type="evidence" value="ECO:0007669"/>
    <property type="project" value="TreeGrafter"/>
</dbReference>
<keyword evidence="3" id="KW-1185">Reference proteome</keyword>
<feature type="domain" description="N-acetyltransferase" evidence="1">
    <location>
        <begin position="32"/>
        <end position="182"/>
    </location>
</feature>
<accession>A0A1M5RQN2</accession>
<dbReference type="PANTHER" id="PTHR43441">
    <property type="entry name" value="RIBOSOMAL-PROTEIN-SERINE ACETYLTRANSFERASE"/>
    <property type="match status" value="1"/>
</dbReference>
<dbReference type="Pfam" id="PF13302">
    <property type="entry name" value="Acetyltransf_3"/>
    <property type="match status" value="1"/>
</dbReference>
<dbReference type="GO" id="GO:0008999">
    <property type="term" value="F:protein-N-terminal-alanine acetyltransferase activity"/>
    <property type="evidence" value="ECO:0007669"/>
    <property type="project" value="TreeGrafter"/>
</dbReference>
<organism evidence="2 3">
    <name type="scientific">Virgibacillus chiguensis</name>
    <dbReference type="NCBI Taxonomy" id="411959"/>
    <lineage>
        <taxon>Bacteria</taxon>
        <taxon>Bacillati</taxon>
        <taxon>Bacillota</taxon>
        <taxon>Bacilli</taxon>
        <taxon>Bacillales</taxon>
        <taxon>Bacillaceae</taxon>
        <taxon>Virgibacillus</taxon>
    </lineage>
</organism>